<evidence type="ECO:0000259" key="3">
    <source>
        <dbReference type="Pfam" id="PF00768"/>
    </source>
</evidence>
<dbReference type="EMBL" id="AZGA01000084">
    <property type="protein sequence ID" value="KRM31074.1"/>
    <property type="molecule type" value="Genomic_DNA"/>
</dbReference>
<dbReference type="eggNOG" id="COG1686">
    <property type="taxonomic scope" value="Bacteria"/>
</dbReference>
<organism evidence="4 5">
    <name type="scientific">Agrilactobacillus composti DSM 18527 = JCM 14202</name>
    <dbReference type="NCBI Taxonomy" id="1423734"/>
    <lineage>
        <taxon>Bacteria</taxon>
        <taxon>Bacillati</taxon>
        <taxon>Bacillota</taxon>
        <taxon>Bacilli</taxon>
        <taxon>Lactobacillales</taxon>
        <taxon>Lactobacillaceae</taxon>
        <taxon>Agrilactobacillus</taxon>
    </lineage>
</organism>
<dbReference type="STRING" id="1423734.FC83_GL001076"/>
<dbReference type="SUPFAM" id="SSF69189">
    <property type="entry name" value="Penicillin-binding protein associated domain"/>
    <property type="match status" value="1"/>
</dbReference>
<keyword evidence="4" id="KW-0645">Protease</keyword>
<keyword evidence="4" id="KW-0378">Hydrolase</keyword>
<dbReference type="PANTHER" id="PTHR21581:SF11">
    <property type="entry name" value="D-ALANYL-D-ALANINE CARBOXYPEPTIDASE DACA"/>
    <property type="match status" value="1"/>
</dbReference>
<reference evidence="4 5" key="1">
    <citation type="journal article" date="2015" name="Genome Announc.">
        <title>Expanding the biotechnology potential of lactobacilli through comparative genomics of 213 strains and associated genera.</title>
        <authorList>
            <person name="Sun Z."/>
            <person name="Harris H.M."/>
            <person name="McCann A."/>
            <person name="Guo C."/>
            <person name="Argimon S."/>
            <person name="Zhang W."/>
            <person name="Yang X."/>
            <person name="Jeffery I.B."/>
            <person name="Cooney J.C."/>
            <person name="Kagawa T.F."/>
            <person name="Liu W."/>
            <person name="Song Y."/>
            <person name="Salvetti E."/>
            <person name="Wrobel A."/>
            <person name="Rasinkangas P."/>
            <person name="Parkhill J."/>
            <person name="Rea M.C."/>
            <person name="O'Sullivan O."/>
            <person name="Ritari J."/>
            <person name="Douillard F.P."/>
            <person name="Paul Ross R."/>
            <person name="Yang R."/>
            <person name="Briner A.E."/>
            <person name="Felis G.E."/>
            <person name="de Vos W.M."/>
            <person name="Barrangou R."/>
            <person name="Klaenhammer T.R."/>
            <person name="Caufield P.W."/>
            <person name="Cui Y."/>
            <person name="Zhang H."/>
            <person name="O'Toole P.W."/>
        </authorList>
    </citation>
    <scope>NUCLEOTIDE SEQUENCE [LARGE SCALE GENOMIC DNA]</scope>
    <source>
        <strain evidence="4 5">DSM 18527</strain>
    </source>
</reference>
<dbReference type="SUPFAM" id="SSF56601">
    <property type="entry name" value="beta-lactamase/transpeptidase-like"/>
    <property type="match status" value="1"/>
</dbReference>
<dbReference type="RefSeq" id="WP_057002895.1">
    <property type="nucleotide sequence ID" value="NZ_AZGA01000084.1"/>
</dbReference>
<sequence>MKTKLKAILLVLLLLLGLTAGLVPAQTAQGATPNDLNPMNYQASAQAALVLDAKSGQILYAKDANAVLPIASMSKMLSLYLVLQAIQQGKLKWTDTVVPNDAQAALSTNTELSNVPLTAGVAYTVKELYDASWIYSANVAVMLLAQAVAGSQENFVTQMQQQLQKWQITNAKIVNVSGLNNSLLGELSTANTDKNAENEMSAYDVGQVAQHILQDYPEVIDTTKIATETFHANQAGSYPMTNWNLLLPGQKLYDASLAIDGLKTGTSDAAGECFTATLMVNGRRVIAVVMHAAGAVDDKDKRFVATTNLLKAAFNYWKVTTIQKKQPLPENQALKVNDGVQKRVALVFAKAQSLWVPKNNGDLSGQLQLAKPYQKGINAPVKAQQTIGRYTLAAPMIFMQPKAAVVQTKQAVTKLPWYKLAFNHIVNIFTK</sequence>
<keyword evidence="4" id="KW-0121">Carboxypeptidase</keyword>
<dbReference type="GO" id="GO:0009002">
    <property type="term" value="F:serine-type D-Ala-D-Ala carboxypeptidase activity"/>
    <property type="evidence" value="ECO:0007669"/>
    <property type="project" value="InterPro"/>
</dbReference>
<evidence type="ECO:0000256" key="1">
    <source>
        <dbReference type="ARBA" id="ARBA00003217"/>
    </source>
</evidence>
<name>A0A0R1XLL8_9LACO</name>
<dbReference type="Gene3D" id="2.60.410.10">
    <property type="entry name" value="D-Ala-D-Ala carboxypeptidase, C-terminal domain"/>
    <property type="match status" value="1"/>
</dbReference>
<dbReference type="PATRIC" id="fig|1423734.3.peg.1089"/>
<feature type="domain" description="Peptidase S11 D-alanyl-D-alanine carboxypeptidase A N-terminal" evidence="3">
    <location>
        <begin position="42"/>
        <end position="293"/>
    </location>
</feature>
<dbReference type="Proteomes" id="UP000051236">
    <property type="component" value="Unassembled WGS sequence"/>
</dbReference>
<dbReference type="InterPro" id="IPR037167">
    <property type="entry name" value="Peptidase_S11_C_sf"/>
</dbReference>
<proteinExistence type="predicted"/>
<evidence type="ECO:0000313" key="5">
    <source>
        <dbReference type="Proteomes" id="UP000051236"/>
    </source>
</evidence>
<evidence type="ECO:0000313" key="4">
    <source>
        <dbReference type="EMBL" id="KRM31074.1"/>
    </source>
</evidence>
<dbReference type="Pfam" id="PF00768">
    <property type="entry name" value="Peptidase_S11"/>
    <property type="match status" value="1"/>
</dbReference>
<comment type="caution">
    <text evidence="4">The sequence shown here is derived from an EMBL/GenBank/DDBJ whole genome shotgun (WGS) entry which is preliminary data.</text>
</comment>
<feature type="chain" id="PRO_5039055364" evidence="2">
    <location>
        <begin position="26"/>
        <end position="431"/>
    </location>
</feature>
<accession>A0A0R1XLL8</accession>
<dbReference type="InterPro" id="IPR012338">
    <property type="entry name" value="Beta-lactam/transpept-like"/>
</dbReference>
<dbReference type="AlphaFoldDB" id="A0A0R1XLL8"/>
<gene>
    <name evidence="4" type="ORF">FC83_GL001076</name>
</gene>
<dbReference type="InterPro" id="IPR015956">
    <property type="entry name" value="Peniciliin-bd_prot_C_sf"/>
</dbReference>
<comment type="function">
    <text evidence="1">Removes C-terminal D-alanyl residues from sugar-peptide cell wall precursors.</text>
</comment>
<protein>
    <submittedName>
        <fullName evidence="4">D-alanyl-D-alanine carboxypeptidase</fullName>
    </submittedName>
</protein>
<dbReference type="InterPro" id="IPR001967">
    <property type="entry name" value="Peptidase_S11_N"/>
</dbReference>
<keyword evidence="5" id="KW-1185">Reference proteome</keyword>
<dbReference type="Gene3D" id="3.40.710.10">
    <property type="entry name" value="DD-peptidase/beta-lactamase superfamily"/>
    <property type="match status" value="1"/>
</dbReference>
<evidence type="ECO:0000256" key="2">
    <source>
        <dbReference type="SAM" id="SignalP"/>
    </source>
</evidence>
<feature type="signal peptide" evidence="2">
    <location>
        <begin position="1"/>
        <end position="25"/>
    </location>
</feature>
<dbReference type="GO" id="GO:0006508">
    <property type="term" value="P:proteolysis"/>
    <property type="evidence" value="ECO:0007669"/>
    <property type="project" value="InterPro"/>
</dbReference>
<dbReference type="PANTHER" id="PTHR21581">
    <property type="entry name" value="D-ALANYL-D-ALANINE CARBOXYPEPTIDASE"/>
    <property type="match status" value="1"/>
</dbReference>
<keyword evidence="2" id="KW-0732">Signal</keyword>